<evidence type="ECO:0000313" key="2">
    <source>
        <dbReference type="EMBL" id="MBW75885.1"/>
    </source>
</evidence>
<feature type="signal peptide" evidence="1">
    <location>
        <begin position="1"/>
        <end position="15"/>
    </location>
</feature>
<organism evidence="2">
    <name type="scientific">Anopheles darlingi</name>
    <name type="common">Mosquito</name>
    <dbReference type="NCBI Taxonomy" id="43151"/>
    <lineage>
        <taxon>Eukaryota</taxon>
        <taxon>Metazoa</taxon>
        <taxon>Ecdysozoa</taxon>
        <taxon>Arthropoda</taxon>
        <taxon>Hexapoda</taxon>
        <taxon>Insecta</taxon>
        <taxon>Pterygota</taxon>
        <taxon>Neoptera</taxon>
        <taxon>Endopterygota</taxon>
        <taxon>Diptera</taxon>
        <taxon>Nematocera</taxon>
        <taxon>Culicoidea</taxon>
        <taxon>Culicidae</taxon>
        <taxon>Anophelinae</taxon>
        <taxon>Anopheles</taxon>
    </lineage>
</organism>
<protein>
    <submittedName>
        <fullName evidence="2">Putative secreted protein</fullName>
    </submittedName>
</protein>
<accession>A0A2M4DEE2</accession>
<dbReference type="AlphaFoldDB" id="A0A2M4DEE2"/>
<name>A0A2M4DEE2_ANODA</name>
<feature type="chain" id="PRO_5014934745" evidence="1">
    <location>
        <begin position="16"/>
        <end position="132"/>
    </location>
</feature>
<dbReference type="EMBL" id="GGFL01011707">
    <property type="protein sequence ID" value="MBW75885.1"/>
    <property type="molecule type" value="Transcribed_RNA"/>
</dbReference>
<keyword evidence="1" id="KW-0732">Signal</keyword>
<sequence length="132" mass="14910">MFSLIKLFLSPPTAAMWCRKGKPGKCRALVRMLVGWMENRPKYQQQQSRRLIQVVSSTATLPATRYHTRWHTSRHNRSSERTVGIAYLRRSDCSSMSSICNSLRLVSHHGIGWCGGMVDSIQTSAPPHQPGT</sequence>
<proteinExistence type="predicted"/>
<evidence type="ECO:0000256" key="1">
    <source>
        <dbReference type="SAM" id="SignalP"/>
    </source>
</evidence>
<reference evidence="2" key="1">
    <citation type="submission" date="2018-01" db="EMBL/GenBank/DDBJ databases">
        <title>An insight into the sialome of Amazonian anophelines.</title>
        <authorList>
            <person name="Ribeiro J.M."/>
            <person name="Scarpassa V."/>
            <person name="Calvo E."/>
        </authorList>
    </citation>
    <scope>NUCLEOTIDE SEQUENCE</scope>
</reference>